<evidence type="ECO:0000256" key="1">
    <source>
        <dbReference type="ARBA" id="ARBA00022737"/>
    </source>
</evidence>
<dbReference type="Proteomes" id="UP001642360">
    <property type="component" value="Unassembled WGS sequence"/>
</dbReference>
<evidence type="ECO:0000313" key="3">
    <source>
        <dbReference type="EMBL" id="CAK9163876.1"/>
    </source>
</evidence>
<protein>
    <submittedName>
        <fullName evidence="3">Uncharacterized protein</fullName>
    </submittedName>
</protein>
<evidence type="ECO:0000256" key="2">
    <source>
        <dbReference type="ARBA" id="ARBA00023203"/>
    </source>
</evidence>
<keyword evidence="4" id="KW-1185">Reference proteome</keyword>
<gene>
    <name evidence="3" type="ORF">ILEXP_LOCUS32951</name>
</gene>
<dbReference type="InterPro" id="IPR039959">
    <property type="entry name" value="Fimbrin/Plastin"/>
</dbReference>
<comment type="caution">
    <text evidence="3">The sequence shown here is derived from an EMBL/GenBank/DDBJ whole genome shotgun (WGS) entry which is preliminary data.</text>
</comment>
<dbReference type="AlphaFoldDB" id="A0ABC8T381"/>
<keyword evidence="1" id="KW-0677">Repeat</keyword>
<organism evidence="3 4">
    <name type="scientific">Ilex paraguariensis</name>
    <name type="common">yerba mate</name>
    <dbReference type="NCBI Taxonomy" id="185542"/>
    <lineage>
        <taxon>Eukaryota</taxon>
        <taxon>Viridiplantae</taxon>
        <taxon>Streptophyta</taxon>
        <taxon>Embryophyta</taxon>
        <taxon>Tracheophyta</taxon>
        <taxon>Spermatophyta</taxon>
        <taxon>Magnoliopsida</taxon>
        <taxon>eudicotyledons</taxon>
        <taxon>Gunneridae</taxon>
        <taxon>Pentapetalae</taxon>
        <taxon>asterids</taxon>
        <taxon>campanulids</taxon>
        <taxon>Aquifoliales</taxon>
        <taxon>Aquifoliaceae</taxon>
        <taxon>Ilex</taxon>
    </lineage>
</organism>
<dbReference type="PANTHER" id="PTHR19961">
    <property type="entry name" value="FIMBRIN/PLASTIN"/>
    <property type="match status" value="1"/>
</dbReference>
<dbReference type="GO" id="GO:0003779">
    <property type="term" value="F:actin binding"/>
    <property type="evidence" value="ECO:0007669"/>
    <property type="project" value="UniProtKB-KW"/>
</dbReference>
<sequence length="69" mass="7877">MSSFVGVVVSDQWLQSRFTQVELRSLKSKFNSQKNQNGKVTVDDLPPLMAKLKAFIEMYNEEEIRGILG</sequence>
<evidence type="ECO:0000313" key="4">
    <source>
        <dbReference type="Proteomes" id="UP001642360"/>
    </source>
</evidence>
<reference evidence="3 4" key="1">
    <citation type="submission" date="2024-02" db="EMBL/GenBank/DDBJ databases">
        <authorList>
            <person name="Vignale AGUSTIN F."/>
            <person name="Sosa J E."/>
            <person name="Modenutti C."/>
        </authorList>
    </citation>
    <scope>NUCLEOTIDE SEQUENCE [LARGE SCALE GENOMIC DNA]</scope>
</reference>
<dbReference type="PANTHER" id="PTHR19961:SF62">
    <property type="entry name" value="FIMBRIN-1"/>
    <property type="match status" value="1"/>
</dbReference>
<dbReference type="EMBL" id="CAUOFW020004114">
    <property type="protein sequence ID" value="CAK9163876.1"/>
    <property type="molecule type" value="Genomic_DNA"/>
</dbReference>
<name>A0ABC8T381_9AQUA</name>
<dbReference type="GO" id="GO:0007010">
    <property type="term" value="P:cytoskeleton organization"/>
    <property type="evidence" value="ECO:0007669"/>
    <property type="project" value="UniProtKB-ARBA"/>
</dbReference>
<accession>A0ABC8T381</accession>
<keyword evidence="2" id="KW-0009">Actin-binding</keyword>
<proteinExistence type="predicted"/>